<dbReference type="GO" id="GO:1990281">
    <property type="term" value="C:efflux pump complex"/>
    <property type="evidence" value="ECO:0007669"/>
    <property type="project" value="TreeGrafter"/>
</dbReference>
<keyword evidence="4" id="KW-1134">Transmembrane beta strand</keyword>
<comment type="subcellular location">
    <subcellularLocation>
        <location evidence="1">Cell outer membrane</location>
    </subcellularLocation>
</comment>
<dbReference type="InterPro" id="IPR051906">
    <property type="entry name" value="TolC-like"/>
</dbReference>
<accession>A0AAE3KSL8</accession>
<gene>
    <name evidence="10" type="ORF">EGI31_00305</name>
</gene>
<dbReference type="Pfam" id="PF02321">
    <property type="entry name" value="OEP"/>
    <property type="match status" value="2"/>
</dbReference>
<proteinExistence type="inferred from homology"/>
<evidence type="ECO:0000256" key="1">
    <source>
        <dbReference type="ARBA" id="ARBA00004442"/>
    </source>
</evidence>
<dbReference type="GO" id="GO:0009279">
    <property type="term" value="C:cell outer membrane"/>
    <property type="evidence" value="ECO:0007669"/>
    <property type="project" value="UniProtKB-SubCell"/>
</dbReference>
<evidence type="ECO:0000256" key="3">
    <source>
        <dbReference type="ARBA" id="ARBA00022448"/>
    </source>
</evidence>
<comment type="caution">
    <text evidence="10">The sequence shown here is derived from an EMBL/GenBank/DDBJ whole genome shotgun (WGS) entry which is preliminary data.</text>
</comment>
<name>A0AAE3KSL8_9BACT</name>
<evidence type="ECO:0000256" key="7">
    <source>
        <dbReference type="ARBA" id="ARBA00023237"/>
    </source>
</evidence>
<evidence type="ECO:0000256" key="4">
    <source>
        <dbReference type="ARBA" id="ARBA00022452"/>
    </source>
</evidence>
<dbReference type="GO" id="GO:0015288">
    <property type="term" value="F:porin activity"/>
    <property type="evidence" value="ECO:0007669"/>
    <property type="project" value="TreeGrafter"/>
</dbReference>
<dbReference type="PANTHER" id="PTHR30026">
    <property type="entry name" value="OUTER MEMBRANE PROTEIN TOLC"/>
    <property type="match status" value="1"/>
</dbReference>
<dbReference type="EMBL" id="RJUF01000001">
    <property type="protein sequence ID" value="MCP9761376.1"/>
    <property type="molecule type" value="Genomic_DNA"/>
</dbReference>
<reference evidence="10 11" key="1">
    <citation type="submission" date="2018-11" db="EMBL/GenBank/DDBJ databases">
        <title>Novel bacteria species description.</title>
        <authorList>
            <person name="Han J.-H."/>
        </authorList>
    </citation>
    <scope>NUCLEOTIDE SEQUENCE [LARGE SCALE GENOMIC DNA]</scope>
    <source>
        <strain evidence="10 11">KCTC23259</strain>
    </source>
</reference>
<protein>
    <submittedName>
        <fullName evidence="10">TolC family protein</fullName>
    </submittedName>
</protein>
<evidence type="ECO:0000256" key="9">
    <source>
        <dbReference type="SAM" id="SignalP"/>
    </source>
</evidence>
<evidence type="ECO:0000313" key="10">
    <source>
        <dbReference type="EMBL" id="MCP9761376.1"/>
    </source>
</evidence>
<sequence length="471" mass="53716">MLKGKFLLLFCGILMQFAHSFAQKALSLENCIDMALNNNQDYKNLSLQTKIANVKVKQSQLEKYPSLSSDFSQGFNLGRNIDPFSNQFVTKPINSANVGFSSNATLYNGGQIKNTTKLNQLEKSVVQLEAEKSKIEIKKSVALAYLEVVLKKEILRIKKEQKAIVEEQIKRANALSELGNEAAASKIDLNAQLENEIYQIVEAEGNLKLAKVNLSQLLNQKDLVDFEVQEPSNITMTNPNLTTSIVGVPHLKQKQLEVNQADINLLLKKSQRKPFVFLNGGLFSNFSSEAPPRFKNLGGTPKQEILVSSNQFVSIENIKFPVSEVRTIPNVKESNFGYFNQLFSNFGLGLKVNFQYPIYDKGLRNSQIQSQKIEKLIAQNNYQKAEQEISNELKEYKTYIEISKSKFLQAQNQEKSQQKAFELAKMRFEEGIIRFAEFNLAKINLESSRSNVLQNKFNFYYYTLVYKYFFE</sequence>
<dbReference type="SUPFAM" id="SSF56954">
    <property type="entry name" value="Outer membrane efflux proteins (OEP)"/>
    <property type="match status" value="1"/>
</dbReference>
<feature type="chain" id="PRO_5042166296" evidence="9">
    <location>
        <begin position="23"/>
        <end position="471"/>
    </location>
</feature>
<keyword evidence="7" id="KW-0998">Cell outer membrane</keyword>
<keyword evidence="5" id="KW-0812">Transmembrane</keyword>
<evidence type="ECO:0000256" key="6">
    <source>
        <dbReference type="ARBA" id="ARBA00023136"/>
    </source>
</evidence>
<dbReference type="Gene3D" id="1.20.1600.10">
    <property type="entry name" value="Outer membrane efflux proteins (OEP)"/>
    <property type="match status" value="1"/>
</dbReference>
<feature type="coiled-coil region" evidence="8">
    <location>
        <begin position="368"/>
        <end position="402"/>
    </location>
</feature>
<comment type="similarity">
    <text evidence="2">Belongs to the outer membrane factor (OMF) (TC 1.B.17) family.</text>
</comment>
<evidence type="ECO:0000256" key="5">
    <source>
        <dbReference type="ARBA" id="ARBA00022692"/>
    </source>
</evidence>
<feature type="coiled-coil region" evidence="8">
    <location>
        <begin position="118"/>
        <end position="175"/>
    </location>
</feature>
<keyword evidence="3" id="KW-0813">Transport</keyword>
<keyword evidence="9" id="KW-0732">Signal</keyword>
<keyword evidence="6" id="KW-0472">Membrane</keyword>
<dbReference type="PANTHER" id="PTHR30026:SF20">
    <property type="entry name" value="OUTER MEMBRANE PROTEIN TOLC"/>
    <property type="match status" value="1"/>
</dbReference>
<feature type="signal peptide" evidence="9">
    <location>
        <begin position="1"/>
        <end position="22"/>
    </location>
</feature>
<dbReference type="Proteomes" id="UP001204144">
    <property type="component" value="Unassembled WGS sequence"/>
</dbReference>
<dbReference type="AlphaFoldDB" id="A0AAE3KSL8"/>
<organism evidence="10 11">
    <name type="scientific">Lacihabitans soyangensis</name>
    <dbReference type="NCBI Taxonomy" id="869394"/>
    <lineage>
        <taxon>Bacteria</taxon>
        <taxon>Pseudomonadati</taxon>
        <taxon>Bacteroidota</taxon>
        <taxon>Cytophagia</taxon>
        <taxon>Cytophagales</taxon>
        <taxon>Leadbetterellaceae</taxon>
        <taxon>Lacihabitans</taxon>
    </lineage>
</organism>
<evidence type="ECO:0000256" key="2">
    <source>
        <dbReference type="ARBA" id="ARBA00007613"/>
    </source>
</evidence>
<keyword evidence="11" id="KW-1185">Reference proteome</keyword>
<dbReference type="GO" id="GO:0015562">
    <property type="term" value="F:efflux transmembrane transporter activity"/>
    <property type="evidence" value="ECO:0007669"/>
    <property type="project" value="InterPro"/>
</dbReference>
<evidence type="ECO:0000256" key="8">
    <source>
        <dbReference type="SAM" id="Coils"/>
    </source>
</evidence>
<dbReference type="InterPro" id="IPR003423">
    <property type="entry name" value="OMP_efflux"/>
</dbReference>
<keyword evidence="8" id="KW-0175">Coiled coil</keyword>
<evidence type="ECO:0000313" key="11">
    <source>
        <dbReference type="Proteomes" id="UP001204144"/>
    </source>
</evidence>